<accession>A0A8H4R4J2</accession>
<evidence type="ECO:0000313" key="2">
    <source>
        <dbReference type="EMBL" id="KAF4622030.1"/>
    </source>
</evidence>
<dbReference type="Pfam" id="PF20415">
    <property type="entry name" value="DUF6699"/>
    <property type="match status" value="1"/>
</dbReference>
<gene>
    <name evidence="2" type="ORF">D9613_009259</name>
</gene>
<organism evidence="2 3">
    <name type="scientific">Agrocybe pediades</name>
    <dbReference type="NCBI Taxonomy" id="84607"/>
    <lineage>
        <taxon>Eukaryota</taxon>
        <taxon>Fungi</taxon>
        <taxon>Dikarya</taxon>
        <taxon>Basidiomycota</taxon>
        <taxon>Agaricomycotina</taxon>
        <taxon>Agaricomycetes</taxon>
        <taxon>Agaricomycetidae</taxon>
        <taxon>Agaricales</taxon>
        <taxon>Agaricineae</taxon>
        <taxon>Strophariaceae</taxon>
        <taxon>Agrocybe</taxon>
    </lineage>
</organism>
<dbReference type="EMBL" id="JAACJL010000002">
    <property type="protein sequence ID" value="KAF4622030.1"/>
    <property type="molecule type" value="Genomic_DNA"/>
</dbReference>
<dbReference type="AlphaFoldDB" id="A0A8H4R4J2"/>
<feature type="domain" description="DUF6699" evidence="1">
    <location>
        <begin position="170"/>
        <end position="298"/>
    </location>
</feature>
<comment type="caution">
    <text evidence="2">The sequence shown here is derived from an EMBL/GenBank/DDBJ whole genome shotgun (WGS) entry which is preliminary data.</text>
</comment>
<reference evidence="2 3" key="1">
    <citation type="submission" date="2019-12" db="EMBL/GenBank/DDBJ databases">
        <authorList>
            <person name="Floudas D."/>
            <person name="Bentzer J."/>
            <person name="Ahren D."/>
            <person name="Johansson T."/>
            <person name="Persson P."/>
            <person name="Tunlid A."/>
        </authorList>
    </citation>
    <scope>NUCLEOTIDE SEQUENCE [LARGE SCALE GENOMIC DNA]</scope>
    <source>
        <strain evidence="2 3">CBS 102.39</strain>
    </source>
</reference>
<proteinExistence type="predicted"/>
<protein>
    <recommendedName>
        <fullName evidence="1">DUF6699 domain-containing protein</fullName>
    </recommendedName>
</protein>
<sequence>MQGYQAYPPHTAAETQLWHRSVRPGAQNNPEEPPLFPLSSGNLQYNNFAQLFNAQGFGTIRRARELYRRLYQRDATLSRTVMVFQVDSQQESRSGSLTTYYVASSVPIHLTQKPRNWRKDYKSPSSKARVEGLKRYLDKISLLFKHRTFGHYTPNPLIAYRAFRSSSVIYDLRSPFPNAVPPEHWNLQMPAQLATSPPAQRLVIWHRRLPWRITIEASGPTVGVTLEDVFTGIYNQLRQQIGHHEYYTVELTSEDRDMLTAVFEARCAGNPQDVVGGVRRVDFLGRGVYFVGLAKCRDGRWELKTSENGRRRIVLD</sequence>
<dbReference type="InterPro" id="IPR046522">
    <property type="entry name" value="DUF6699"/>
</dbReference>
<name>A0A8H4R4J2_9AGAR</name>
<keyword evidence="3" id="KW-1185">Reference proteome</keyword>
<evidence type="ECO:0000259" key="1">
    <source>
        <dbReference type="Pfam" id="PF20415"/>
    </source>
</evidence>
<evidence type="ECO:0000313" key="3">
    <source>
        <dbReference type="Proteomes" id="UP000521872"/>
    </source>
</evidence>
<dbReference type="Proteomes" id="UP000521872">
    <property type="component" value="Unassembled WGS sequence"/>
</dbReference>